<name>A0A5N4CEV2_CAMDR</name>
<keyword evidence="3" id="KW-1185">Reference proteome</keyword>
<keyword evidence="1" id="KW-0472">Membrane</keyword>
<protein>
    <submittedName>
        <fullName evidence="2">Uncharacterized protein</fullName>
    </submittedName>
</protein>
<dbReference type="EMBL" id="JWIN03000027">
    <property type="protein sequence ID" value="KAB1257431.1"/>
    <property type="molecule type" value="Genomic_DNA"/>
</dbReference>
<dbReference type="AlphaFoldDB" id="A0A5N4CEV2"/>
<reference evidence="2 3" key="1">
    <citation type="journal article" date="2019" name="Mol. Ecol. Resour.">
        <title>Improving Illumina assemblies with Hi-C and long reads: an example with the North African dromedary.</title>
        <authorList>
            <person name="Elbers J.P."/>
            <person name="Rogers M.F."/>
            <person name="Perelman P.L."/>
            <person name="Proskuryakova A.A."/>
            <person name="Serdyukova N.A."/>
            <person name="Johnson W.E."/>
            <person name="Horin P."/>
            <person name="Corander J."/>
            <person name="Murphy D."/>
            <person name="Burger P.A."/>
        </authorList>
    </citation>
    <scope>NUCLEOTIDE SEQUENCE [LARGE SCALE GENOMIC DNA]</scope>
    <source>
        <strain evidence="2">Drom800</strain>
        <tissue evidence="2">Blood</tissue>
    </source>
</reference>
<gene>
    <name evidence="2" type="ORF">Cadr_000026009</name>
</gene>
<accession>A0A5N4CEV2</accession>
<feature type="transmembrane region" description="Helical" evidence="1">
    <location>
        <begin position="174"/>
        <end position="194"/>
    </location>
</feature>
<keyword evidence="1" id="KW-1133">Transmembrane helix</keyword>
<evidence type="ECO:0000313" key="2">
    <source>
        <dbReference type="EMBL" id="KAB1257431.1"/>
    </source>
</evidence>
<organism evidence="2 3">
    <name type="scientific">Camelus dromedarius</name>
    <name type="common">Dromedary</name>
    <name type="synonym">Arabian camel</name>
    <dbReference type="NCBI Taxonomy" id="9838"/>
    <lineage>
        <taxon>Eukaryota</taxon>
        <taxon>Metazoa</taxon>
        <taxon>Chordata</taxon>
        <taxon>Craniata</taxon>
        <taxon>Vertebrata</taxon>
        <taxon>Euteleostomi</taxon>
        <taxon>Mammalia</taxon>
        <taxon>Eutheria</taxon>
        <taxon>Laurasiatheria</taxon>
        <taxon>Artiodactyla</taxon>
        <taxon>Tylopoda</taxon>
        <taxon>Camelidae</taxon>
        <taxon>Camelus</taxon>
    </lineage>
</organism>
<evidence type="ECO:0000313" key="3">
    <source>
        <dbReference type="Proteomes" id="UP000299084"/>
    </source>
</evidence>
<proteinExistence type="predicted"/>
<evidence type="ECO:0000256" key="1">
    <source>
        <dbReference type="SAM" id="Phobius"/>
    </source>
</evidence>
<comment type="caution">
    <text evidence="2">The sequence shown here is derived from an EMBL/GenBank/DDBJ whole genome shotgun (WGS) entry which is preliminary data.</text>
</comment>
<sequence length="199" mass="20946">MHTNSVPGGEGAECKAGETVRSWGWVAGGKPMILTGAMVPFTPVMARESDNSLDQPSQPPSTFLHPCFGESEKAMGEACQGPGTVTIVAGSAPAHHHALLHTNSSQHSSDGARKAPPASIQTKIECRINTGPQALAHRLTLQPWSCGFHTCLVNNRFALCGQEAHRSATGGEKVAVVVLTVLPVSLFSAPSFLFPLPQF</sequence>
<dbReference type="Proteomes" id="UP000299084">
    <property type="component" value="Unassembled WGS sequence"/>
</dbReference>
<keyword evidence="1" id="KW-0812">Transmembrane</keyword>